<dbReference type="GO" id="GO:0005886">
    <property type="term" value="C:plasma membrane"/>
    <property type="evidence" value="ECO:0007669"/>
    <property type="project" value="UniProtKB-SubCell"/>
</dbReference>
<keyword evidence="12 14" id="KW-0472">Membrane</keyword>
<evidence type="ECO:0000256" key="7">
    <source>
        <dbReference type="ARBA" id="ARBA00022723"/>
    </source>
</evidence>
<evidence type="ECO:0000313" key="17">
    <source>
        <dbReference type="Proteomes" id="UP000199556"/>
    </source>
</evidence>
<keyword evidence="8" id="KW-0460">Magnesium</keyword>
<proteinExistence type="predicted"/>
<dbReference type="Pfam" id="PF00556">
    <property type="entry name" value="LHC"/>
    <property type="match status" value="1"/>
</dbReference>
<comment type="function">
    <text evidence="1">Antenna complexes are light-harvesting systems, which transfer the excitation energy to the reaction centers.</text>
</comment>
<dbReference type="GO" id="GO:0042314">
    <property type="term" value="F:bacteriochlorophyll binding"/>
    <property type="evidence" value="ECO:0007669"/>
    <property type="project" value="UniProtKB-KW"/>
</dbReference>
<evidence type="ECO:0000256" key="12">
    <source>
        <dbReference type="ARBA" id="ARBA00023136"/>
    </source>
</evidence>
<dbReference type="STRING" id="195064.SAMN05421721_102164"/>
<keyword evidence="4" id="KW-0148">Chlorophyll</keyword>
<keyword evidence="11" id="KW-0157">Chromophore</keyword>
<dbReference type="GO" id="GO:0046872">
    <property type="term" value="F:metal ion binding"/>
    <property type="evidence" value="ECO:0007669"/>
    <property type="project" value="UniProtKB-KW"/>
</dbReference>
<evidence type="ECO:0000259" key="15">
    <source>
        <dbReference type="Pfam" id="PF00556"/>
    </source>
</evidence>
<name>A0A1I4PRN9_ECTMO</name>
<evidence type="ECO:0000256" key="11">
    <source>
        <dbReference type="ARBA" id="ARBA00022991"/>
    </source>
</evidence>
<sequence>MSEYRPTKPSNPRDDWKLWLVVNPGTWLMPILMAVLFVALVVHAFVYSNDNYNPLTYDASAQAAAESEAE</sequence>
<evidence type="ECO:0000256" key="10">
    <source>
        <dbReference type="ARBA" id="ARBA00022989"/>
    </source>
</evidence>
<dbReference type="InterPro" id="IPR018332">
    <property type="entry name" value="Antenna_alpha"/>
</dbReference>
<evidence type="ECO:0000256" key="6">
    <source>
        <dbReference type="ARBA" id="ARBA00022692"/>
    </source>
</evidence>
<evidence type="ECO:0000256" key="3">
    <source>
        <dbReference type="ARBA" id="ARBA00022475"/>
    </source>
</evidence>
<keyword evidence="17" id="KW-1185">Reference proteome</keyword>
<dbReference type="Proteomes" id="UP000199556">
    <property type="component" value="Unassembled WGS sequence"/>
</dbReference>
<keyword evidence="13" id="KW-0437">Light-harvesting polypeptide</keyword>
<gene>
    <name evidence="16" type="ORF">SAMN05421721_102164</name>
</gene>
<dbReference type="RefSeq" id="WP_090483570.1">
    <property type="nucleotide sequence ID" value="NZ_FOUO01000002.1"/>
</dbReference>
<keyword evidence="6 14" id="KW-0812">Transmembrane</keyword>
<reference evidence="16 17" key="1">
    <citation type="submission" date="2016-10" db="EMBL/GenBank/DDBJ databases">
        <authorList>
            <person name="de Groot N.N."/>
        </authorList>
    </citation>
    <scope>NUCLEOTIDE SEQUENCE [LARGE SCALE GENOMIC DNA]</scope>
    <source>
        <strain evidence="16 17">DSM 4180</strain>
    </source>
</reference>
<comment type="subcellular location">
    <subcellularLocation>
        <location evidence="2">Cell membrane</location>
    </subcellularLocation>
</comment>
<evidence type="ECO:0000256" key="8">
    <source>
        <dbReference type="ARBA" id="ARBA00022842"/>
    </source>
</evidence>
<evidence type="ECO:0000256" key="4">
    <source>
        <dbReference type="ARBA" id="ARBA00022494"/>
    </source>
</evidence>
<keyword evidence="10 14" id="KW-1133">Transmembrane helix</keyword>
<evidence type="ECO:0000256" key="1">
    <source>
        <dbReference type="ARBA" id="ARBA00002455"/>
    </source>
</evidence>
<evidence type="ECO:0000256" key="14">
    <source>
        <dbReference type="SAM" id="Phobius"/>
    </source>
</evidence>
<dbReference type="OrthoDB" id="7362139at2"/>
<keyword evidence="5" id="KW-0042">Antenna complex</keyword>
<feature type="transmembrane region" description="Helical" evidence="14">
    <location>
        <begin position="27"/>
        <end position="47"/>
    </location>
</feature>
<accession>A0A1I4PRN9</accession>
<keyword evidence="7" id="KW-0479">Metal-binding</keyword>
<protein>
    <submittedName>
        <fullName evidence="16">Light-harvesting protein B-800-850 alpha chain</fullName>
    </submittedName>
</protein>
<dbReference type="InterPro" id="IPR035889">
    <property type="entry name" value="Light-harvesting_complex"/>
</dbReference>
<organism evidence="16 17">
    <name type="scientific">Ectothiorhodospira mobilis</name>
    <dbReference type="NCBI Taxonomy" id="195064"/>
    <lineage>
        <taxon>Bacteria</taxon>
        <taxon>Pseudomonadati</taxon>
        <taxon>Pseudomonadota</taxon>
        <taxon>Gammaproteobacteria</taxon>
        <taxon>Chromatiales</taxon>
        <taxon>Ectothiorhodospiraceae</taxon>
        <taxon>Ectothiorhodospira</taxon>
    </lineage>
</organism>
<dbReference type="NCBIfam" id="NF040861">
    <property type="entry name" value="pufA_517_ASD"/>
    <property type="match status" value="1"/>
</dbReference>
<feature type="domain" description="Antenna complex alpha/beta subunit" evidence="15">
    <location>
        <begin position="15"/>
        <end position="51"/>
    </location>
</feature>
<evidence type="ECO:0000256" key="13">
    <source>
        <dbReference type="ARBA" id="ARBA00023243"/>
    </source>
</evidence>
<dbReference type="SUPFAM" id="SSF56918">
    <property type="entry name" value="Light-harvesting complex subunits"/>
    <property type="match status" value="1"/>
</dbReference>
<evidence type="ECO:0000256" key="5">
    <source>
        <dbReference type="ARBA" id="ARBA00022549"/>
    </source>
</evidence>
<dbReference type="GO" id="GO:0019684">
    <property type="term" value="P:photosynthesis, light reaction"/>
    <property type="evidence" value="ECO:0007669"/>
    <property type="project" value="InterPro"/>
</dbReference>
<evidence type="ECO:0000256" key="9">
    <source>
        <dbReference type="ARBA" id="ARBA00022956"/>
    </source>
</evidence>
<keyword evidence="9" id="KW-0076">Bacteriochlorophyll</keyword>
<dbReference type="Gene3D" id="4.10.220.20">
    <property type="entry name" value="Light-harvesting complex"/>
    <property type="match status" value="1"/>
</dbReference>
<dbReference type="GO" id="GO:0030077">
    <property type="term" value="C:plasma membrane light-harvesting complex"/>
    <property type="evidence" value="ECO:0007669"/>
    <property type="project" value="InterPro"/>
</dbReference>
<dbReference type="AlphaFoldDB" id="A0A1I4PRN9"/>
<evidence type="ECO:0000313" key="16">
    <source>
        <dbReference type="EMBL" id="SFM30246.1"/>
    </source>
</evidence>
<dbReference type="InterPro" id="IPR000066">
    <property type="entry name" value="Antenna_a/b"/>
</dbReference>
<dbReference type="EMBL" id="FOUO01000002">
    <property type="protein sequence ID" value="SFM30246.1"/>
    <property type="molecule type" value="Genomic_DNA"/>
</dbReference>
<evidence type="ECO:0000256" key="2">
    <source>
        <dbReference type="ARBA" id="ARBA00004236"/>
    </source>
</evidence>
<keyword evidence="3" id="KW-1003">Cell membrane</keyword>